<geneLocation type="plasmid" evidence="2 3">
    <name>unnamed1</name>
</geneLocation>
<keyword evidence="2" id="KW-0614">Plasmid</keyword>
<dbReference type="EMBL" id="CP147405">
    <property type="protein sequence ID" value="WXB94967.1"/>
    <property type="molecule type" value="Genomic_DNA"/>
</dbReference>
<dbReference type="RefSeq" id="WP_338754859.1">
    <property type="nucleotide sequence ID" value="NZ_CP147405.1"/>
</dbReference>
<keyword evidence="3" id="KW-1185">Reference proteome</keyword>
<proteinExistence type="predicted"/>
<reference evidence="2 3" key="1">
    <citation type="submission" date="2024-02" db="EMBL/GenBank/DDBJ databases">
        <title>Seven novel Bacillus-like species.</title>
        <authorList>
            <person name="Liu G."/>
        </authorList>
    </citation>
    <scope>NUCLEOTIDE SEQUENCE [LARGE SCALE GENOMIC DNA]</scope>
    <source>
        <strain evidence="2 3">FJAT-52991</strain>
        <plasmid evidence="2 3">unnamed1</plasmid>
    </source>
</reference>
<name>A0ABZ2NBH9_9BACI</name>
<keyword evidence="1" id="KW-0732">Signal</keyword>
<evidence type="ECO:0000313" key="3">
    <source>
        <dbReference type="Proteomes" id="UP001387364"/>
    </source>
</evidence>
<dbReference type="Proteomes" id="UP001387364">
    <property type="component" value="Plasmid unnamed1"/>
</dbReference>
<evidence type="ECO:0000256" key="1">
    <source>
        <dbReference type="SAM" id="SignalP"/>
    </source>
</evidence>
<evidence type="ECO:0000313" key="2">
    <source>
        <dbReference type="EMBL" id="WXB94967.1"/>
    </source>
</evidence>
<organism evidence="2 3">
    <name type="scientific">Bacillus kandeliae</name>
    <dbReference type="NCBI Taxonomy" id="3129297"/>
    <lineage>
        <taxon>Bacteria</taxon>
        <taxon>Bacillati</taxon>
        <taxon>Bacillota</taxon>
        <taxon>Bacilli</taxon>
        <taxon>Bacillales</taxon>
        <taxon>Bacillaceae</taxon>
        <taxon>Bacillus</taxon>
    </lineage>
</organism>
<feature type="chain" id="PRO_5047353596" description="DUF3472 domain-containing protein" evidence="1">
    <location>
        <begin position="27"/>
        <end position="150"/>
    </location>
</feature>
<feature type="signal peptide" evidence="1">
    <location>
        <begin position="1"/>
        <end position="26"/>
    </location>
</feature>
<accession>A0ABZ2NBH9</accession>
<gene>
    <name evidence="2" type="ORF">WDJ61_18475</name>
</gene>
<protein>
    <recommendedName>
        <fullName evidence="4">DUF3472 domain-containing protein</fullName>
    </recommendedName>
</protein>
<evidence type="ECO:0008006" key="4">
    <source>
        <dbReference type="Google" id="ProtNLM"/>
    </source>
</evidence>
<sequence>MKFKKISTAFLTLICALTLPFSTTLAEGTSKSPPTSKMLLPYASGGWDHVGTSKIDRWNQIGWHSGYAYSTGGDFLVCVEPANNWKMTYTLWEYDSPSYSKKVGTRTYTGIGCLAPFRGIGAYVDGSNNKAEFFISTTDPEGTGVATFWD</sequence>